<reference evidence="1 2" key="1">
    <citation type="submission" date="2023-02" db="EMBL/GenBank/DDBJ databases">
        <title>LHISI_Scaffold_Assembly.</title>
        <authorList>
            <person name="Stuart O.P."/>
            <person name="Cleave R."/>
            <person name="Magrath M.J.L."/>
            <person name="Mikheyev A.S."/>
        </authorList>
    </citation>
    <scope>NUCLEOTIDE SEQUENCE [LARGE SCALE GENOMIC DNA]</scope>
    <source>
        <strain evidence="1">Daus_M_001</strain>
        <tissue evidence="1">Leg muscle</tissue>
    </source>
</reference>
<gene>
    <name evidence="1" type="ORF">PR048_030949</name>
</gene>
<dbReference type="EMBL" id="JARBHB010000014">
    <property type="protein sequence ID" value="KAJ8869373.1"/>
    <property type="molecule type" value="Genomic_DNA"/>
</dbReference>
<dbReference type="PANTHER" id="PTHR46880">
    <property type="entry name" value="RAS-ASSOCIATING DOMAIN-CONTAINING PROTEIN"/>
    <property type="match status" value="1"/>
</dbReference>
<sequence length="515" mass="58232">MPTVWCFEERVQEVTPSFLEYDWRGRECVGQAAYSEIITVQKDSVTVCRVHRIRIGAAMKRICNLGGPLCGLKKCGTVRGAFPWIGCENGKLGCKLCSEISCLGAFTKERIAISKKWYYYNVTYNVLSRATQLTTIRKKISEHKQSTADTTAERKIAKGKKQILENVPYSNHFGLLELQQLNCVDIGVGLHSRYNAVEITDHISKEMKSKIIRHILEIPGELSVIIDESTSLGAISTLIVYLKCGVSKELPPSFLFLDLIELPDQKSETVFEHLLNCLNKHCFHDHYLKENFVAFASVGATWHCMNHRLELALNNAVDKVGGVNNLQIFMNKLNNLYNNSPKNQHQLAELQDGLPVHLAQYQWSGRVSPPCIIIFPHQKMTKVEPGNKCLEARVTIKSGSVHTNSKQEEYDTLRMLEGNQWSSEKPPGFGDIEIERLCWRFKLTASKIRNGYHDYLEDSSLVSKELNLSFNCIKLIPCSSAECERGFSQMSLTISHTRNRITIPHVSSLGPALRE</sequence>
<keyword evidence="2" id="KW-1185">Reference proteome</keyword>
<comment type="caution">
    <text evidence="1">The sequence shown here is derived from an EMBL/GenBank/DDBJ whole genome shotgun (WGS) entry which is preliminary data.</text>
</comment>
<accession>A0ABQ9GAS6</accession>
<proteinExistence type="predicted"/>
<organism evidence="1 2">
    <name type="scientific">Dryococelus australis</name>
    <dbReference type="NCBI Taxonomy" id="614101"/>
    <lineage>
        <taxon>Eukaryota</taxon>
        <taxon>Metazoa</taxon>
        <taxon>Ecdysozoa</taxon>
        <taxon>Arthropoda</taxon>
        <taxon>Hexapoda</taxon>
        <taxon>Insecta</taxon>
        <taxon>Pterygota</taxon>
        <taxon>Neoptera</taxon>
        <taxon>Polyneoptera</taxon>
        <taxon>Phasmatodea</taxon>
        <taxon>Verophasmatodea</taxon>
        <taxon>Anareolatae</taxon>
        <taxon>Phasmatidae</taxon>
        <taxon>Eurycanthinae</taxon>
        <taxon>Dryococelus</taxon>
    </lineage>
</organism>
<dbReference type="PANTHER" id="PTHR46880:SF8">
    <property type="entry name" value="E3 SUMO-PROTEIN LIGASE KIAA1586"/>
    <property type="match status" value="1"/>
</dbReference>
<protein>
    <submittedName>
        <fullName evidence="1">Uncharacterized protein</fullName>
    </submittedName>
</protein>
<evidence type="ECO:0000313" key="1">
    <source>
        <dbReference type="EMBL" id="KAJ8869373.1"/>
    </source>
</evidence>
<evidence type="ECO:0000313" key="2">
    <source>
        <dbReference type="Proteomes" id="UP001159363"/>
    </source>
</evidence>
<name>A0ABQ9GAS6_9NEOP</name>
<dbReference type="Proteomes" id="UP001159363">
    <property type="component" value="Chromosome 13"/>
</dbReference>